<evidence type="ECO:0000256" key="9">
    <source>
        <dbReference type="ARBA" id="ARBA00022982"/>
    </source>
</evidence>
<evidence type="ECO:0000313" key="22">
    <source>
        <dbReference type="Proteomes" id="UP000256601"/>
    </source>
</evidence>
<dbReference type="PANTHER" id="PTHR11351">
    <property type="entry name" value="ACYL-COA DESATURASE"/>
    <property type="match status" value="1"/>
</dbReference>
<dbReference type="SMART" id="SM01117">
    <property type="entry name" value="Cyt-b5"/>
    <property type="match status" value="1"/>
</dbReference>
<evidence type="ECO:0000256" key="7">
    <source>
        <dbReference type="ARBA" id="ARBA00022723"/>
    </source>
</evidence>
<proteinExistence type="inferred from homology"/>
<feature type="domain" description="Cytochrome b5 heme-binding" evidence="18">
    <location>
        <begin position="360"/>
        <end position="433"/>
    </location>
</feature>
<keyword evidence="6 17" id="KW-0812">Transmembrane</keyword>
<keyword evidence="5 16" id="KW-0349">Heme</keyword>
<evidence type="ECO:0000259" key="18">
    <source>
        <dbReference type="PROSITE" id="PS50255"/>
    </source>
</evidence>
<feature type="transmembrane region" description="Helical" evidence="17">
    <location>
        <begin position="62"/>
        <end position="82"/>
    </location>
</feature>
<dbReference type="PROSITE" id="PS50255">
    <property type="entry name" value="CYTOCHROME_B5_2"/>
    <property type="match status" value="1"/>
</dbReference>
<keyword evidence="9 16" id="KW-0249">Electron transport</keyword>
<dbReference type="EC" id="1.14.19.1" evidence="16"/>
<dbReference type="GO" id="GO:0000001">
    <property type="term" value="P:mitochondrion inheritance"/>
    <property type="evidence" value="ECO:0007669"/>
    <property type="project" value="EnsemblFungi"/>
</dbReference>
<feature type="transmembrane region" description="Helical" evidence="17">
    <location>
        <begin position="202"/>
        <end position="223"/>
    </location>
</feature>
<dbReference type="CDD" id="cd03505">
    <property type="entry name" value="Delta9-FADS-like"/>
    <property type="match status" value="1"/>
</dbReference>
<sequence>MVKNVDQVDLSQVDTIASGRDVNYKVKYTSGVKMSQGAYDDKGRHISEQPFTWANWHQHINWLNFILVIALPLSSFAAAPFVSFNWKTAAFAVGYYMCTGLGITAGYHRMWAHRAYKAALPVRIILALFGGGAVEGSIRWWASSHRVHHRWTDSNKDPYDARKGFWFSHFGWMLLVPNPKNKGRTDISDLNNDWVVRLQHKYYVYVLVFMAIVLPTLVCGFGWGDWKGGLVYAGIMRYTFVQQVTFCVNSLAHWIGEQPFDDRRTPRDHALTALVTFGEGYHNFHHEFPSDYRNALIWYQYDPTKWLIWTLKQVGLAWDLQTFSQNAIEQGLVQQRQKKLDKWRNNLNWGIPIEQLPVIEFEEFQEQAKTRDLVLISGIVHDVSAFVEHHPGGKALIMSAVGKDGTAVFNGGVYRHSNAGHNLLATMRVSVIRGGMEVEVWKTAQNEKKDQNIVSDESGNRIHRAGLQATRVENPGMSGMAA</sequence>
<comment type="cofactor">
    <cofactor evidence="16">
        <name>Fe(2+)</name>
        <dbReference type="ChEBI" id="CHEBI:29033"/>
    </cofactor>
    <text evidence="16">Expected to bind 2 Fe(2+) ions per subunit.</text>
</comment>
<dbReference type="OMA" id="WNDWRGG"/>
<evidence type="ECO:0000313" key="19">
    <source>
        <dbReference type="EMBL" id="AOW02402.1"/>
    </source>
</evidence>
<evidence type="ECO:0000256" key="13">
    <source>
        <dbReference type="ARBA" id="ARBA00023098"/>
    </source>
</evidence>
<dbReference type="InterPro" id="IPR001522">
    <property type="entry name" value="FADS-1_CS"/>
</dbReference>
<comment type="function">
    <text evidence="16">Stearoyl-CoA desaturase that utilizes O(2) and electrons from reduced cytochrome b5 to introduce the first double bond into saturated fatty acyl-CoA substrates.</text>
</comment>
<dbReference type="GO" id="GO:0009055">
    <property type="term" value="F:electron transfer activity"/>
    <property type="evidence" value="ECO:0007669"/>
    <property type="project" value="EnsemblFungi"/>
</dbReference>
<gene>
    <name evidence="20" type="ORF">B0I71DRAFT_135381</name>
    <name evidence="19" type="ORF">YALI1_C07638g</name>
</gene>
<dbReference type="FunFam" id="3.10.120.10:FF:000004">
    <property type="entry name" value="Acyl-CoA desaturase"/>
    <property type="match status" value="1"/>
</dbReference>
<evidence type="ECO:0000313" key="21">
    <source>
        <dbReference type="Proteomes" id="UP000182444"/>
    </source>
</evidence>
<dbReference type="InterPro" id="IPR036400">
    <property type="entry name" value="Cyt_B5-like_heme/steroid_sf"/>
</dbReference>
<dbReference type="eggNOG" id="KOG1600">
    <property type="taxonomic scope" value="Eukaryota"/>
</dbReference>
<evidence type="ECO:0000256" key="14">
    <source>
        <dbReference type="ARBA" id="ARBA00023136"/>
    </source>
</evidence>
<dbReference type="GO" id="GO:0032541">
    <property type="term" value="C:cortical endoplasmic reticulum"/>
    <property type="evidence" value="ECO:0007669"/>
    <property type="project" value="EnsemblFungi"/>
</dbReference>
<evidence type="ECO:0000256" key="5">
    <source>
        <dbReference type="ARBA" id="ARBA00022617"/>
    </source>
</evidence>
<evidence type="ECO:0000256" key="3">
    <source>
        <dbReference type="ARBA" id="ARBA00022448"/>
    </source>
</evidence>
<dbReference type="OrthoDB" id="10260134at2759"/>
<dbReference type="GO" id="GO:0097038">
    <property type="term" value="C:perinuclear endoplasmic reticulum"/>
    <property type="evidence" value="ECO:0007669"/>
    <property type="project" value="EnsemblFungi"/>
</dbReference>
<reference evidence="20 22" key="2">
    <citation type="submission" date="2018-07" db="EMBL/GenBank/DDBJ databases">
        <title>Draft Genome Assemblies for Five Robust Yarrowia lipolytica Strains Exhibiting High Lipid Production and Pentose Sugar Utilization and Sugar Alcohol Secretion from Undetoxified Lignocellulosic Biomass Hydrolysates.</title>
        <authorList>
            <consortium name="DOE Joint Genome Institute"/>
            <person name="Walker C."/>
            <person name="Ryu S."/>
            <person name="Na H."/>
            <person name="Zane M."/>
            <person name="LaButti K."/>
            <person name="Lipzen A."/>
            <person name="Haridas S."/>
            <person name="Barry K."/>
            <person name="Grigoriev I.V."/>
            <person name="Quarterman J."/>
            <person name="Slininger P."/>
            <person name="Dien B."/>
            <person name="Trinh C.T."/>
        </authorList>
    </citation>
    <scope>NUCLEOTIDE SEQUENCE [LARGE SCALE GENOMIC DNA]</scope>
    <source>
        <strain evidence="20 22">YB392</strain>
    </source>
</reference>
<dbReference type="SMR" id="A0A1H6PPL5"/>
<keyword evidence="10 17" id="KW-1133">Transmembrane helix</keyword>
<dbReference type="InterPro" id="IPR005804">
    <property type="entry name" value="FA_desaturase_dom"/>
</dbReference>
<keyword evidence="3 16" id="KW-0813">Transport</keyword>
<evidence type="ECO:0000256" key="1">
    <source>
        <dbReference type="ARBA" id="ARBA00004141"/>
    </source>
</evidence>
<comment type="subcellular location">
    <subcellularLocation>
        <location evidence="1">Membrane</location>
        <topology evidence="1">Multi-pass membrane protein</topology>
    </subcellularLocation>
</comment>
<dbReference type="PRINTS" id="PR00075">
    <property type="entry name" value="FACDDSATRASE"/>
</dbReference>
<reference evidence="19 21" key="1">
    <citation type="journal article" date="2016" name="PLoS ONE">
        <title>Sequence Assembly of Yarrowia lipolytica Strain W29/CLIB89 Shows Transposable Element Diversity.</title>
        <authorList>
            <person name="Magnan C."/>
            <person name="Yu J."/>
            <person name="Chang I."/>
            <person name="Jahn E."/>
            <person name="Kanomata Y."/>
            <person name="Wu J."/>
            <person name="Zeller M."/>
            <person name="Oakes M."/>
            <person name="Baldi P."/>
            <person name="Sandmeyer S."/>
        </authorList>
    </citation>
    <scope>NUCLEOTIDE SEQUENCE [LARGE SCALE GENOMIC DNA]</scope>
    <source>
        <strain evidence="19">CLIB89</strain>
        <strain evidence="21">CLIB89(W29)</strain>
    </source>
</reference>
<dbReference type="PROSITE" id="PS00191">
    <property type="entry name" value="CYTOCHROME_B5_1"/>
    <property type="match status" value="1"/>
</dbReference>
<keyword evidence="14 17" id="KW-0472">Membrane</keyword>
<keyword evidence="15 16" id="KW-0275">Fatty acid biosynthesis</keyword>
<evidence type="ECO:0000256" key="6">
    <source>
        <dbReference type="ARBA" id="ARBA00022692"/>
    </source>
</evidence>
<evidence type="ECO:0000256" key="10">
    <source>
        <dbReference type="ARBA" id="ARBA00022989"/>
    </source>
</evidence>
<evidence type="ECO:0000256" key="15">
    <source>
        <dbReference type="ARBA" id="ARBA00023160"/>
    </source>
</evidence>
<protein>
    <recommendedName>
        <fullName evidence="16">Acyl-CoA desaturase</fullName>
        <ecNumber evidence="16">1.14.19.1</ecNumber>
    </recommendedName>
</protein>
<name>A0A1H6PPL5_YARLL</name>
<dbReference type="InterPro" id="IPR009160">
    <property type="entry name" value="Acyl-CoA_deSatase_haem/ster-bd"/>
</dbReference>
<dbReference type="VEuPathDB" id="FungiDB:YALI1_C07638g"/>
<dbReference type="Proteomes" id="UP000182444">
    <property type="component" value="Chromosome 1C"/>
</dbReference>
<dbReference type="GO" id="GO:0005789">
    <property type="term" value="C:endoplasmic reticulum membrane"/>
    <property type="evidence" value="ECO:0007669"/>
    <property type="project" value="EnsemblFungi"/>
</dbReference>
<dbReference type="GO" id="GO:0004768">
    <property type="term" value="F:stearoyl-CoA 9-desaturase activity"/>
    <property type="evidence" value="ECO:0007669"/>
    <property type="project" value="UniProtKB-UniRule"/>
</dbReference>
<evidence type="ECO:0000256" key="2">
    <source>
        <dbReference type="ARBA" id="ARBA00009295"/>
    </source>
</evidence>
<evidence type="ECO:0000256" key="12">
    <source>
        <dbReference type="ARBA" id="ARBA00023004"/>
    </source>
</evidence>
<dbReference type="PROSITE" id="PS00476">
    <property type="entry name" value="FATTY_ACID_DESATUR_1"/>
    <property type="match status" value="1"/>
</dbReference>
<keyword evidence="11 16" id="KW-0560">Oxidoreductase</keyword>
<evidence type="ECO:0000256" key="4">
    <source>
        <dbReference type="ARBA" id="ARBA00022516"/>
    </source>
</evidence>
<dbReference type="Proteomes" id="UP000256601">
    <property type="component" value="Unassembled WGS sequence"/>
</dbReference>
<keyword evidence="4 16" id="KW-0444">Lipid biosynthesis</keyword>
<accession>A0A1H6PPL5</accession>
<evidence type="ECO:0000256" key="11">
    <source>
        <dbReference type="ARBA" id="ARBA00023002"/>
    </source>
</evidence>
<dbReference type="Pfam" id="PF00173">
    <property type="entry name" value="Cyt-b5"/>
    <property type="match status" value="1"/>
</dbReference>
<dbReference type="KEGG" id="yli:2909806"/>
<dbReference type="Pfam" id="PF00487">
    <property type="entry name" value="FA_desaturase"/>
    <property type="match status" value="1"/>
</dbReference>
<keyword evidence="8 16" id="KW-0276">Fatty acid metabolism</keyword>
<dbReference type="eggNOG" id="KOG0537">
    <property type="taxonomic scope" value="Eukaryota"/>
</dbReference>
<dbReference type="InterPro" id="IPR018506">
    <property type="entry name" value="Cyt_B5_heme-BS"/>
</dbReference>
<evidence type="ECO:0000256" key="17">
    <source>
        <dbReference type="SAM" id="Phobius"/>
    </source>
</evidence>
<dbReference type="Gene3D" id="3.10.120.10">
    <property type="entry name" value="Cytochrome b5-like heme/steroid binding domain"/>
    <property type="match status" value="1"/>
</dbReference>
<dbReference type="PIRSF" id="PIRSF000345">
    <property type="entry name" value="OLE1"/>
    <property type="match status" value="1"/>
</dbReference>
<dbReference type="EMBL" id="CP017555">
    <property type="protein sequence ID" value="AOW02402.1"/>
    <property type="molecule type" value="Genomic_DNA"/>
</dbReference>
<dbReference type="InterPro" id="IPR015876">
    <property type="entry name" value="Acyl-CoA_DS"/>
</dbReference>
<dbReference type="GeneID" id="2909806"/>
<dbReference type="SUPFAM" id="SSF55856">
    <property type="entry name" value="Cytochrome b5-like heme/steroid binding domain"/>
    <property type="match status" value="1"/>
</dbReference>
<comment type="catalytic activity">
    <reaction evidence="16">
        <text>octadecanoyl-CoA + 2 Fe(II)-[cytochrome b5] + O2 + 2 H(+) = (9Z)-octadecenoyl-CoA + 2 Fe(III)-[cytochrome b5] + 2 H2O</text>
        <dbReference type="Rhea" id="RHEA:19721"/>
        <dbReference type="Rhea" id="RHEA-COMP:10438"/>
        <dbReference type="Rhea" id="RHEA-COMP:10439"/>
        <dbReference type="ChEBI" id="CHEBI:15377"/>
        <dbReference type="ChEBI" id="CHEBI:15378"/>
        <dbReference type="ChEBI" id="CHEBI:15379"/>
        <dbReference type="ChEBI" id="CHEBI:29033"/>
        <dbReference type="ChEBI" id="CHEBI:29034"/>
        <dbReference type="ChEBI" id="CHEBI:57387"/>
        <dbReference type="ChEBI" id="CHEBI:57394"/>
        <dbReference type="EC" id="1.14.19.1"/>
    </reaction>
</comment>
<dbReference type="PANTHER" id="PTHR11351:SF31">
    <property type="entry name" value="DESATURASE 1, ISOFORM A-RELATED"/>
    <property type="match status" value="1"/>
</dbReference>
<keyword evidence="13 16" id="KW-0443">Lipid metabolism</keyword>
<feature type="transmembrane region" description="Helical" evidence="17">
    <location>
        <begin position="88"/>
        <end position="108"/>
    </location>
</feature>
<evidence type="ECO:0000313" key="20">
    <source>
        <dbReference type="EMBL" id="RDW23779.1"/>
    </source>
</evidence>
<evidence type="ECO:0000256" key="16">
    <source>
        <dbReference type="PIRNR" id="PIRNR000345"/>
    </source>
</evidence>
<dbReference type="GO" id="GO:0005506">
    <property type="term" value="F:iron ion binding"/>
    <property type="evidence" value="ECO:0007669"/>
    <property type="project" value="TreeGrafter"/>
</dbReference>
<comment type="similarity">
    <text evidence="2 16">Belongs to the fatty acid desaturase type 1 family.</text>
</comment>
<dbReference type="RefSeq" id="XP_501496.1">
    <property type="nucleotide sequence ID" value="XM_501496.1"/>
</dbReference>
<dbReference type="AlphaFoldDB" id="A0A1H6PPL5"/>
<dbReference type="GO" id="GO:0020037">
    <property type="term" value="F:heme binding"/>
    <property type="evidence" value="ECO:0007669"/>
    <property type="project" value="InterPro"/>
</dbReference>
<dbReference type="EMBL" id="KZ859065">
    <property type="protein sequence ID" value="RDW23779.1"/>
    <property type="molecule type" value="Genomic_DNA"/>
</dbReference>
<dbReference type="VEuPathDB" id="FungiDB:YALI0_C05951g"/>
<organism evidence="19 21">
    <name type="scientific">Yarrowia lipolytica</name>
    <name type="common">Candida lipolytica</name>
    <dbReference type="NCBI Taxonomy" id="4952"/>
    <lineage>
        <taxon>Eukaryota</taxon>
        <taxon>Fungi</taxon>
        <taxon>Dikarya</taxon>
        <taxon>Ascomycota</taxon>
        <taxon>Saccharomycotina</taxon>
        <taxon>Dipodascomycetes</taxon>
        <taxon>Dipodascales</taxon>
        <taxon>Dipodascales incertae sedis</taxon>
        <taxon>Yarrowia</taxon>
    </lineage>
</organism>
<keyword evidence="12 16" id="KW-0408">Iron</keyword>
<evidence type="ECO:0000256" key="8">
    <source>
        <dbReference type="ARBA" id="ARBA00022832"/>
    </source>
</evidence>
<dbReference type="InterPro" id="IPR001199">
    <property type="entry name" value="Cyt_B5-like_heme/steroid-bd"/>
</dbReference>
<keyword evidence="7 16" id="KW-0479">Metal-binding</keyword>
<dbReference type="GO" id="GO:0006636">
    <property type="term" value="P:unsaturated fatty acid biosynthetic process"/>
    <property type="evidence" value="ECO:0007669"/>
    <property type="project" value="UniProtKB-UniRule"/>
</dbReference>